<comment type="similarity">
    <text evidence="2">Belongs to the 5'-nucleotidase family.</text>
</comment>
<evidence type="ECO:0000259" key="3">
    <source>
        <dbReference type="Pfam" id="PF00149"/>
    </source>
</evidence>
<dbReference type="GO" id="GO:0030288">
    <property type="term" value="C:outer membrane-bounded periplasmic space"/>
    <property type="evidence" value="ECO:0007669"/>
    <property type="project" value="TreeGrafter"/>
</dbReference>
<keyword evidence="6" id="KW-1185">Reference proteome</keyword>
<dbReference type="CDD" id="cd00845">
    <property type="entry name" value="MPP_UshA_N_like"/>
    <property type="match status" value="1"/>
</dbReference>
<protein>
    <recommendedName>
        <fullName evidence="7">5'-nucleotidase</fullName>
    </recommendedName>
</protein>
<dbReference type="AlphaFoldDB" id="A0A0J6CVF5"/>
<dbReference type="Proteomes" id="UP000035996">
    <property type="component" value="Unassembled WGS sequence"/>
</dbReference>
<dbReference type="PIRSF" id="PIRSF036361">
    <property type="entry name" value="YunD"/>
    <property type="match status" value="1"/>
</dbReference>
<dbReference type="Pfam" id="PF00149">
    <property type="entry name" value="Metallophos"/>
    <property type="match status" value="1"/>
</dbReference>
<sequence>MTCKTLNIYYTNDLHSHFENWSKVSSFLKEKKKMHELQGTPYLLLDLGDHSDKVHPITEGTVGKGNVQLLNELQYDYATIGNNEGITFSKKELEELYTEATFEVIVSNLYHQDGTRPSFAIPYKIHELNGVKVGIIGITIPYEQFYSLLGWTIHSPYNYLQELVNDVRSQSDVVILMSHMGLGNDEQLAREMTGIDVIIGAHTHHVLKHGVIVEDTLITQSGKNGNYVGEVTICFDLENDHVLEKEAYAVSVRNRKEDDLTRESIKQLGLKAQALLDEVICRLEQPLEAEWFKPSVLPDELAAALREWCHADIGMINSGMLLDGLSEGNVSRENIHRICPHPVNPCKVILKGSELREIISYAMTDEIVNLSFKGLGFRGEVMGIMAFDGLEVKTVLMEDGLHHVTDILHNGQQLISDEEYAVATADMFTFGKFYPQMKHAKKKYYLPEMLRDLLEWRLENRY</sequence>
<feature type="domain" description="5'-Nucleotidase C-terminal" evidence="4">
    <location>
        <begin position="290"/>
        <end position="427"/>
    </location>
</feature>
<dbReference type="PATRIC" id="fig|157733.3.peg.1038"/>
<dbReference type="SUPFAM" id="SSF55816">
    <property type="entry name" value="5'-nucleotidase (syn. UDP-sugar hydrolase), C-terminal domain"/>
    <property type="match status" value="1"/>
</dbReference>
<reference evidence="5" key="1">
    <citation type="submission" date="2015-06" db="EMBL/GenBank/DDBJ databases">
        <authorList>
            <person name="Liu B."/>
            <person name="Wang J."/>
            <person name="Zhu Y."/>
            <person name="Liu G."/>
            <person name="Chen Q."/>
            <person name="Zheng C."/>
            <person name="Che J."/>
            <person name="Ge C."/>
            <person name="Shi H."/>
            <person name="Pan Z."/>
            <person name="Liu X."/>
        </authorList>
    </citation>
    <scope>NUCLEOTIDE SEQUENCE [LARGE SCALE GENOMIC DNA]</scope>
    <source>
        <strain evidence="5">DSM 16346</strain>
    </source>
</reference>
<organism evidence="5 6">
    <name type="scientific">Guptibacillus hwajinpoensis</name>
    <dbReference type="NCBI Taxonomy" id="208199"/>
    <lineage>
        <taxon>Bacteria</taxon>
        <taxon>Bacillati</taxon>
        <taxon>Bacillota</taxon>
        <taxon>Bacilli</taxon>
        <taxon>Bacillales</taxon>
        <taxon>Guptibacillaceae</taxon>
        <taxon>Guptibacillus</taxon>
    </lineage>
</organism>
<evidence type="ECO:0008006" key="7">
    <source>
        <dbReference type="Google" id="ProtNLM"/>
    </source>
</evidence>
<keyword evidence="2" id="KW-0547">Nucleotide-binding</keyword>
<dbReference type="PRINTS" id="PR01607">
    <property type="entry name" value="APYRASEFAMLY"/>
</dbReference>
<dbReference type="RefSeq" id="WP_048311969.1">
    <property type="nucleotide sequence ID" value="NZ_CP119526.1"/>
</dbReference>
<dbReference type="Gene3D" id="3.90.780.10">
    <property type="entry name" value="5'-Nucleotidase, C-terminal domain"/>
    <property type="match status" value="1"/>
</dbReference>
<proteinExistence type="inferred from homology"/>
<evidence type="ECO:0000256" key="2">
    <source>
        <dbReference type="RuleBase" id="RU362119"/>
    </source>
</evidence>
<accession>A0A0J6CVF5</accession>
<dbReference type="InterPro" id="IPR036907">
    <property type="entry name" value="5'-Nucleotdase_C_sf"/>
</dbReference>
<feature type="domain" description="Calcineurin-like phosphoesterase" evidence="3">
    <location>
        <begin position="7"/>
        <end position="205"/>
    </location>
</feature>
<dbReference type="OrthoDB" id="9793179at2"/>
<keyword evidence="1" id="KW-0732">Signal</keyword>
<dbReference type="GO" id="GO:0000166">
    <property type="term" value="F:nucleotide binding"/>
    <property type="evidence" value="ECO:0007669"/>
    <property type="project" value="UniProtKB-KW"/>
</dbReference>
<evidence type="ECO:0000256" key="1">
    <source>
        <dbReference type="ARBA" id="ARBA00022729"/>
    </source>
</evidence>
<evidence type="ECO:0000313" key="5">
    <source>
        <dbReference type="EMBL" id="KMM37150.1"/>
    </source>
</evidence>
<dbReference type="EMBL" id="LELK01000004">
    <property type="protein sequence ID" value="KMM37150.1"/>
    <property type="molecule type" value="Genomic_DNA"/>
</dbReference>
<dbReference type="Pfam" id="PF02872">
    <property type="entry name" value="5_nucleotid_C"/>
    <property type="match status" value="1"/>
</dbReference>
<dbReference type="InterPro" id="IPR006179">
    <property type="entry name" value="5_nucleotidase/apyrase"/>
</dbReference>
<dbReference type="InterPro" id="IPR011240">
    <property type="entry name" value="Pesterase_YunD"/>
</dbReference>
<name>A0A0J6CVF5_9BACL</name>
<gene>
    <name evidence="5" type="ORF">AB986_14840</name>
</gene>
<dbReference type="GO" id="GO:0008768">
    <property type="term" value="F:UDP-sugar diphosphatase activity"/>
    <property type="evidence" value="ECO:0007669"/>
    <property type="project" value="TreeGrafter"/>
</dbReference>
<dbReference type="Gene3D" id="3.60.21.10">
    <property type="match status" value="1"/>
</dbReference>
<dbReference type="SUPFAM" id="SSF56300">
    <property type="entry name" value="Metallo-dependent phosphatases"/>
    <property type="match status" value="1"/>
</dbReference>
<evidence type="ECO:0000259" key="4">
    <source>
        <dbReference type="Pfam" id="PF02872"/>
    </source>
</evidence>
<dbReference type="GO" id="GO:0008253">
    <property type="term" value="F:5'-nucleotidase activity"/>
    <property type="evidence" value="ECO:0007669"/>
    <property type="project" value="TreeGrafter"/>
</dbReference>
<dbReference type="STRING" id="157733.AB986_14840"/>
<dbReference type="InterPro" id="IPR029052">
    <property type="entry name" value="Metallo-depent_PP-like"/>
</dbReference>
<dbReference type="PANTHER" id="PTHR11575">
    <property type="entry name" value="5'-NUCLEOTIDASE-RELATED"/>
    <property type="match status" value="1"/>
</dbReference>
<dbReference type="GO" id="GO:0009166">
    <property type="term" value="P:nucleotide catabolic process"/>
    <property type="evidence" value="ECO:0007669"/>
    <property type="project" value="InterPro"/>
</dbReference>
<keyword evidence="2" id="KW-0378">Hydrolase</keyword>
<dbReference type="PANTHER" id="PTHR11575:SF23">
    <property type="entry name" value="5-NUCLEOTIDASE FAMILY PROTEIN"/>
    <property type="match status" value="1"/>
</dbReference>
<evidence type="ECO:0000313" key="6">
    <source>
        <dbReference type="Proteomes" id="UP000035996"/>
    </source>
</evidence>
<dbReference type="InterPro" id="IPR008334">
    <property type="entry name" value="5'-Nucleotdase_C"/>
</dbReference>
<dbReference type="InterPro" id="IPR004843">
    <property type="entry name" value="Calcineurin-like_PHP"/>
</dbReference>
<comment type="caution">
    <text evidence="5">The sequence shown here is derived from an EMBL/GenBank/DDBJ whole genome shotgun (WGS) entry which is preliminary data.</text>
</comment>